<sequence length="684" mass="74659">MIVAYPHTVQYAGKRTRKGRMMITTWRQRGMAIVAMLTGLIIMVGVVFGSANTAYAATLTPADERYHVAFPYNDMEYYVGVAGLDASGNKYYCIEAGKLSDYVIGPTTVLASDENARRMAWILDRYRDTDAATHAAIGIIVQDHFGRDRDEWARQMAVIQGRYPEIVAKAARIWDQSAGKTPAGTTVERTDAEALRSGSISVKVVNRAGDAIAGVPFTVTLQGAARFVQGGNTFSGVSTSAGSSIAWEATGAGEVTANTTYEYGRMHVMDSTQDMLAFDSMASTGGASTTFRVRKDFVPAVSTKVSEKVLDVASPVFDDVTSGVADADSYWVPDLELQARGYYFDGLDTGDVGNVITPNAQESADAFLARLATLGYEPVAYGKASFTGVGQQARVQAMTKPDDGAAYRTKQNSGFGTWVWVFRRSEQSKQAQEYLIGDWISPFMEATESNTSRRKLEVMSTVTEHSADIGAELSDTITVSGFPADHGQYAGNEEYEFAADRPYATVSVWWSGDPDNPSNDEAYKPSGGEVPTEDDNHRLLATWEIPAMNGTFKIGAGALDAHGAPMYLTAERPGWYVFVWRFEGDDRVSPASSRYDDAWERVRVLPPCESEKPCEPEKPETPPAPAEATTPNPRPSLPVTGGDVSLASVLAVSALAIGAILSIVVRWRRRYDRFKHWTMRWPIR</sequence>
<evidence type="ECO:0000313" key="14">
    <source>
        <dbReference type="Proteomes" id="UP000432196"/>
    </source>
</evidence>
<evidence type="ECO:0000313" key="4">
    <source>
        <dbReference type="EMBL" id="KAB6913705.1"/>
    </source>
</evidence>
<evidence type="ECO:0000313" key="7">
    <source>
        <dbReference type="EMBL" id="KAB7072123.1"/>
    </source>
</evidence>
<feature type="compositionally biased region" description="Basic and acidic residues" evidence="1">
    <location>
        <begin position="608"/>
        <end position="620"/>
    </location>
</feature>
<dbReference type="Proteomes" id="UP000467387">
    <property type="component" value="Unassembled WGS sequence"/>
</dbReference>
<feature type="transmembrane region" description="Helical" evidence="2">
    <location>
        <begin position="644"/>
        <end position="665"/>
    </location>
</feature>
<dbReference type="EMBL" id="NJNR01000002">
    <property type="protein sequence ID" value="RDX11021.1"/>
    <property type="molecule type" value="Genomic_DNA"/>
</dbReference>
<dbReference type="AlphaFoldDB" id="A0A269T9K3"/>
<evidence type="ECO:0000313" key="13">
    <source>
        <dbReference type="Proteomes" id="UP000261186"/>
    </source>
</evidence>
<evidence type="ECO:0000256" key="1">
    <source>
        <dbReference type="SAM" id="MobiDB-lite"/>
    </source>
</evidence>
<evidence type="ECO:0000313" key="5">
    <source>
        <dbReference type="EMBL" id="KAB6917942.1"/>
    </source>
</evidence>
<organism evidence="10 12">
    <name type="scientific">Bifidobacterium longum</name>
    <dbReference type="NCBI Taxonomy" id="216816"/>
    <lineage>
        <taxon>Bacteria</taxon>
        <taxon>Bacillati</taxon>
        <taxon>Actinomycetota</taxon>
        <taxon>Actinomycetes</taxon>
        <taxon>Bifidobacteriales</taxon>
        <taxon>Bifidobacteriaceae</taxon>
        <taxon>Bifidobacterium</taxon>
    </lineage>
</organism>
<comment type="caution">
    <text evidence="10">The sequence shown here is derived from an EMBL/GenBank/DDBJ whole genome shotgun (WGS) entry which is preliminary data.</text>
</comment>
<reference evidence="11 13" key="2">
    <citation type="submission" date="2018-08" db="EMBL/GenBank/DDBJ databases">
        <title>A genome reference for cultivated species of the human gut microbiota.</title>
        <authorList>
            <person name="Zou Y."/>
            <person name="Xue W."/>
            <person name="Luo G."/>
        </authorList>
    </citation>
    <scope>NUCLEOTIDE SEQUENCE [LARGE SCALE GENOMIC DNA]</scope>
    <source>
        <strain evidence="11 13">TF08-4AC</strain>
    </source>
</reference>
<dbReference type="Proteomes" id="UP000261186">
    <property type="component" value="Unassembled WGS sequence"/>
</dbReference>
<dbReference type="EMBL" id="WDWU01000006">
    <property type="protein sequence ID" value="KAB7057203.1"/>
    <property type="molecule type" value="Genomic_DNA"/>
</dbReference>
<dbReference type="EMBL" id="QSRH01000001">
    <property type="protein sequence ID" value="RGL05503.1"/>
    <property type="molecule type" value="Genomic_DNA"/>
</dbReference>
<feature type="region of interest" description="Disordered" evidence="1">
    <location>
        <begin position="608"/>
        <end position="639"/>
    </location>
</feature>
<evidence type="ECO:0000313" key="10">
    <source>
        <dbReference type="EMBL" id="RDX11021.1"/>
    </source>
</evidence>
<dbReference type="Proteomes" id="UP000476628">
    <property type="component" value="Unassembled WGS sequence"/>
</dbReference>
<evidence type="ECO:0000313" key="3">
    <source>
        <dbReference type="EMBL" id="KAB6838955.1"/>
    </source>
</evidence>
<evidence type="ECO:0000313" key="20">
    <source>
        <dbReference type="Proteomes" id="UP000491334"/>
    </source>
</evidence>
<accession>A0A269T9K3</accession>
<proteinExistence type="predicted"/>
<dbReference type="Proteomes" id="UP000257074">
    <property type="component" value="Unassembled WGS sequence"/>
</dbReference>
<dbReference type="Proteomes" id="UP000461165">
    <property type="component" value="Unassembled WGS sequence"/>
</dbReference>
<evidence type="ECO:0000313" key="6">
    <source>
        <dbReference type="EMBL" id="KAB7057203.1"/>
    </source>
</evidence>
<dbReference type="EMBL" id="WDUB01000006">
    <property type="protein sequence ID" value="KAB7203470.1"/>
    <property type="molecule type" value="Genomic_DNA"/>
</dbReference>
<evidence type="ECO:0000313" key="17">
    <source>
        <dbReference type="Proteomes" id="UP000476628"/>
    </source>
</evidence>
<dbReference type="EMBL" id="WEAY01000002">
    <property type="protein sequence ID" value="KAB6838955.1"/>
    <property type="molecule type" value="Genomic_DNA"/>
</dbReference>
<dbReference type="Proteomes" id="UP000491334">
    <property type="component" value="Unassembled WGS sequence"/>
</dbReference>
<evidence type="ECO:0000313" key="12">
    <source>
        <dbReference type="Proteomes" id="UP000257074"/>
    </source>
</evidence>
<dbReference type="EMBL" id="WDZO01000006">
    <property type="protein sequence ID" value="KAB6913705.1"/>
    <property type="molecule type" value="Genomic_DNA"/>
</dbReference>
<gene>
    <name evidence="10" type="ORF">CE169_00575</name>
    <name evidence="11" type="ORF">DXC85_00605</name>
    <name evidence="9" type="ORF">GBC45_05540</name>
    <name evidence="8" type="ORF">GBC97_01425</name>
    <name evidence="7" type="ORF">GBI83_07910</name>
    <name evidence="6" type="ORF">GBI87_05335</name>
    <name evidence="4" type="ORF">GBJ98_04245</name>
    <name evidence="5" type="ORF">GBK06_06695</name>
    <name evidence="3" type="ORF">GBK08_01515</name>
</gene>
<dbReference type="EMBL" id="WDVF01000002">
    <property type="protein sequence ID" value="KAB7137671.1"/>
    <property type="molecule type" value="Genomic_DNA"/>
</dbReference>
<evidence type="ECO:0000313" key="9">
    <source>
        <dbReference type="EMBL" id="KAB7203470.1"/>
    </source>
</evidence>
<evidence type="ECO:0000313" key="16">
    <source>
        <dbReference type="Proteomes" id="UP000467387"/>
    </source>
</evidence>
<evidence type="ECO:0000313" key="18">
    <source>
        <dbReference type="Proteomes" id="UP000478746"/>
    </source>
</evidence>
<evidence type="ECO:0000313" key="8">
    <source>
        <dbReference type="EMBL" id="KAB7137671.1"/>
    </source>
</evidence>
<protein>
    <submittedName>
        <fullName evidence="10">Cell surface protein</fullName>
    </submittedName>
</protein>
<reference evidence="10 12" key="1">
    <citation type="journal article" date="2017" name="Anaerobe">
        <title>Quantification, isolation and characterization of Bifidobacterium from the vaginal microbiomes of reproductive aged women.</title>
        <authorList>
            <person name="Freitas A.C."/>
            <person name="Hill J.E."/>
        </authorList>
    </citation>
    <scope>NUCLEOTIDE SEQUENCE [LARGE SCALE GENOMIC DNA]</scope>
    <source>
        <strain evidence="10 12">N6D05</strain>
    </source>
</reference>
<dbReference type="EMBL" id="WDZP01000014">
    <property type="protein sequence ID" value="KAB6917942.1"/>
    <property type="molecule type" value="Genomic_DNA"/>
</dbReference>
<name>A0A269T9K3_BIFLN</name>
<keyword evidence="2" id="KW-1133">Transmembrane helix</keyword>
<dbReference type="Proteomes" id="UP000432196">
    <property type="component" value="Unassembled WGS sequence"/>
</dbReference>
<keyword evidence="2" id="KW-0472">Membrane</keyword>
<dbReference type="OMA" id="QVSVWWA"/>
<evidence type="ECO:0000313" key="15">
    <source>
        <dbReference type="Proteomes" id="UP000461165"/>
    </source>
</evidence>
<reference evidence="14 15" key="3">
    <citation type="journal article" date="2019" name="Nat. Med.">
        <title>A library of human gut bacterial isolates paired with longitudinal multiomics data enables mechanistic microbiome research.</title>
        <authorList>
            <person name="Poyet M."/>
            <person name="Groussin M."/>
            <person name="Gibbons S.M."/>
            <person name="Avila-Pacheco J."/>
            <person name="Jiang X."/>
            <person name="Kearney S.M."/>
            <person name="Perrotta A.R."/>
            <person name="Berdy B."/>
            <person name="Zhao S."/>
            <person name="Lieberman T.D."/>
            <person name="Swanson P.K."/>
            <person name="Smith M."/>
            <person name="Roesemann S."/>
            <person name="Alexander J.E."/>
            <person name="Rich S.A."/>
            <person name="Livny J."/>
            <person name="Vlamakis H."/>
            <person name="Clish C."/>
            <person name="Bullock K."/>
            <person name="Deik A."/>
            <person name="Scott J."/>
            <person name="Pierce K.A."/>
            <person name="Xavier R.J."/>
            <person name="Alm E.J."/>
        </authorList>
    </citation>
    <scope>NUCLEOTIDE SEQUENCE [LARGE SCALE GENOMIC DNA]</scope>
    <source>
        <strain evidence="9 17">BIOML-A136</strain>
        <strain evidence="8 15">BIOML-A166</strain>
        <strain evidence="7 14">BIOML-A201</strain>
        <strain evidence="6 16">BIOML-A210</strain>
        <strain evidence="4 19">BIOML-A283</strain>
        <strain evidence="5 20">BIOML-A284</strain>
        <strain evidence="3 18">BIOML-A320</strain>
    </source>
</reference>
<dbReference type="Proteomes" id="UP000478746">
    <property type="component" value="Unassembled WGS sequence"/>
</dbReference>
<dbReference type="Proteomes" id="UP000481350">
    <property type="component" value="Unassembled WGS sequence"/>
</dbReference>
<keyword evidence="2" id="KW-0812">Transmembrane</keyword>
<dbReference type="EMBL" id="WDWL01000010">
    <property type="protein sequence ID" value="KAB7072123.1"/>
    <property type="molecule type" value="Genomic_DNA"/>
</dbReference>
<evidence type="ECO:0000256" key="2">
    <source>
        <dbReference type="SAM" id="Phobius"/>
    </source>
</evidence>
<evidence type="ECO:0000313" key="19">
    <source>
        <dbReference type="Proteomes" id="UP000481350"/>
    </source>
</evidence>
<evidence type="ECO:0000313" key="11">
    <source>
        <dbReference type="EMBL" id="RGL05503.1"/>
    </source>
</evidence>